<dbReference type="PANTHER" id="PTHR10815:SF13">
    <property type="entry name" value="METHYLATED-DNA--PROTEIN-CYSTEINE METHYLTRANSFERASE"/>
    <property type="match status" value="1"/>
</dbReference>
<dbReference type="PANTHER" id="PTHR10815">
    <property type="entry name" value="METHYLATED-DNA--PROTEIN-CYSTEINE METHYLTRANSFERASE"/>
    <property type="match status" value="1"/>
</dbReference>
<dbReference type="InterPro" id="IPR001497">
    <property type="entry name" value="MethylDNA_cys_MeTrfase_AS"/>
</dbReference>
<evidence type="ECO:0000313" key="12">
    <source>
        <dbReference type="EMBL" id="SVA04135.1"/>
    </source>
</evidence>
<comment type="catalytic activity">
    <reaction evidence="9">
        <text>a 6-O-methyl-2'-deoxyguanosine in DNA + L-cysteinyl-[protein] = S-methyl-L-cysteinyl-[protein] + a 2'-deoxyguanosine in DNA</text>
        <dbReference type="Rhea" id="RHEA:24000"/>
        <dbReference type="Rhea" id="RHEA-COMP:10131"/>
        <dbReference type="Rhea" id="RHEA-COMP:10132"/>
        <dbReference type="Rhea" id="RHEA-COMP:11367"/>
        <dbReference type="Rhea" id="RHEA-COMP:11368"/>
        <dbReference type="ChEBI" id="CHEBI:29950"/>
        <dbReference type="ChEBI" id="CHEBI:82612"/>
        <dbReference type="ChEBI" id="CHEBI:85445"/>
        <dbReference type="ChEBI" id="CHEBI:85448"/>
        <dbReference type="EC" id="2.1.1.63"/>
    </reaction>
</comment>
<accession>A0A381SJA0</accession>
<dbReference type="FunFam" id="1.10.10.10:FF:000214">
    <property type="entry name" value="Methylated-DNA--protein-cysteine methyltransferase"/>
    <property type="match status" value="1"/>
</dbReference>
<evidence type="ECO:0000256" key="1">
    <source>
        <dbReference type="ARBA" id="ARBA00001286"/>
    </source>
</evidence>
<dbReference type="GO" id="GO:0006281">
    <property type="term" value="P:DNA repair"/>
    <property type="evidence" value="ECO:0007669"/>
    <property type="project" value="UniProtKB-KW"/>
</dbReference>
<dbReference type="Gene3D" id="1.10.10.10">
    <property type="entry name" value="Winged helix-like DNA-binding domain superfamily/Winged helix DNA-binding domain"/>
    <property type="match status" value="1"/>
</dbReference>
<dbReference type="InterPro" id="IPR036388">
    <property type="entry name" value="WH-like_DNA-bd_sf"/>
</dbReference>
<name>A0A381SJA0_9ZZZZ</name>
<dbReference type="PROSITE" id="PS00374">
    <property type="entry name" value="MGMT"/>
    <property type="match status" value="1"/>
</dbReference>
<dbReference type="EC" id="2.1.1.63" evidence="3"/>
<dbReference type="GO" id="GO:0032259">
    <property type="term" value="P:methylation"/>
    <property type="evidence" value="ECO:0007669"/>
    <property type="project" value="UniProtKB-KW"/>
</dbReference>
<keyword evidence="7" id="KW-0227">DNA damage</keyword>
<organism evidence="12">
    <name type="scientific">marine metagenome</name>
    <dbReference type="NCBI Taxonomy" id="408172"/>
    <lineage>
        <taxon>unclassified sequences</taxon>
        <taxon>metagenomes</taxon>
        <taxon>ecological metagenomes</taxon>
    </lineage>
</organism>
<dbReference type="HAMAP" id="MF_00772">
    <property type="entry name" value="OGT"/>
    <property type="match status" value="1"/>
</dbReference>
<dbReference type="SUPFAM" id="SSF53155">
    <property type="entry name" value="Methylated DNA-protein cysteine methyltransferase domain"/>
    <property type="match status" value="1"/>
</dbReference>
<dbReference type="InterPro" id="IPR014048">
    <property type="entry name" value="MethylDNA_cys_MeTrfase_DNA-bd"/>
</dbReference>
<evidence type="ECO:0000256" key="9">
    <source>
        <dbReference type="ARBA" id="ARBA00049348"/>
    </source>
</evidence>
<keyword evidence="6" id="KW-0808">Transferase</keyword>
<keyword evidence="8" id="KW-0234">DNA repair</keyword>
<feature type="domain" description="Methylguanine DNA methyltransferase ribonuclease-like" evidence="11">
    <location>
        <begin position="3"/>
        <end position="79"/>
    </location>
</feature>
<comment type="similarity">
    <text evidence="2">Belongs to the MGMT family.</text>
</comment>
<evidence type="ECO:0000259" key="11">
    <source>
        <dbReference type="Pfam" id="PF02870"/>
    </source>
</evidence>
<dbReference type="InterPro" id="IPR036217">
    <property type="entry name" value="MethylDNA_cys_MeTrfase_DNAb"/>
</dbReference>
<reference evidence="12" key="1">
    <citation type="submission" date="2018-05" db="EMBL/GenBank/DDBJ databases">
        <authorList>
            <person name="Lanie J.A."/>
            <person name="Ng W.-L."/>
            <person name="Kazmierczak K.M."/>
            <person name="Andrzejewski T.M."/>
            <person name="Davidsen T.M."/>
            <person name="Wayne K.J."/>
            <person name="Tettelin H."/>
            <person name="Glass J.I."/>
            <person name="Rusch D."/>
            <person name="Podicherti R."/>
            <person name="Tsui H.-C.T."/>
            <person name="Winkler M.E."/>
        </authorList>
    </citation>
    <scope>NUCLEOTIDE SEQUENCE</scope>
</reference>
<proteinExistence type="inferred from homology"/>
<keyword evidence="5" id="KW-0489">Methyltransferase</keyword>
<gene>
    <name evidence="12" type="ORF">METZ01_LOCUS56989</name>
</gene>
<evidence type="ECO:0000256" key="4">
    <source>
        <dbReference type="ARBA" id="ARBA00022490"/>
    </source>
</evidence>
<dbReference type="InterPro" id="IPR036631">
    <property type="entry name" value="MGMT_N_sf"/>
</dbReference>
<sequence length="164" mass="18262">MIQYTINNSSIGKLLVAQSNKGLTHIIFEYQIPQFEFIINKKYPGKKILRDDKALSSTVEQLNEYFSGNRRTFNINLDLAMPPFYQKVLMTVKKIPYGKTISYKEVAKRAGRPKAVRAAGSANAKNPLPIVIPCHRVLATGGRLGGYGGGLKIKNYLLNLEGAF</sequence>
<feature type="domain" description="Methylated-DNA-[protein]-cysteine S-methyltransferase DNA binding" evidence="10">
    <location>
        <begin position="83"/>
        <end position="163"/>
    </location>
</feature>
<dbReference type="NCBIfam" id="TIGR00589">
    <property type="entry name" value="ogt"/>
    <property type="match status" value="1"/>
</dbReference>
<comment type="catalytic activity">
    <reaction evidence="1">
        <text>a 4-O-methyl-thymidine in DNA + L-cysteinyl-[protein] = a thymidine in DNA + S-methyl-L-cysteinyl-[protein]</text>
        <dbReference type="Rhea" id="RHEA:53428"/>
        <dbReference type="Rhea" id="RHEA-COMP:10131"/>
        <dbReference type="Rhea" id="RHEA-COMP:10132"/>
        <dbReference type="Rhea" id="RHEA-COMP:13555"/>
        <dbReference type="Rhea" id="RHEA-COMP:13556"/>
        <dbReference type="ChEBI" id="CHEBI:29950"/>
        <dbReference type="ChEBI" id="CHEBI:82612"/>
        <dbReference type="ChEBI" id="CHEBI:137386"/>
        <dbReference type="ChEBI" id="CHEBI:137387"/>
        <dbReference type="EC" id="2.1.1.63"/>
    </reaction>
</comment>
<dbReference type="AlphaFoldDB" id="A0A381SJA0"/>
<evidence type="ECO:0000256" key="3">
    <source>
        <dbReference type="ARBA" id="ARBA00011918"/>
    </source>
</evidence>
<evidence type="ECO:0000256" key="7">
    <source>
        <dbReference type="ARBA" id="ARBA00022763"/>
    </source>
</evidence>
<keyword evidence="4" id="KW-0963">Cytoplasm</keyword>
<dbReference type="Pfam" id="PF01035">
    <property type="entry name" value="DNA_binding_1"/>
    <property type="match status" value="1"/>
</dbReference>
<evidence type="ECO:0000256" key="2">
    <source>
        <dbReference type="ARBA" id="ARBA00008711"/>
    </source>
</evidence>
<dbReference type="GO" id="GO:0003908">
    <property type="term" value="F:methylated-DNA-[protein]-cysteine S-methyltransferase activity"/>
    <property type="evidence" value="ECO:0007669"/>
    <property type="project" value="UniProtKB-EC"/>
</dbReference>
<evidence type="ECO:0000259" key="10">
    <source>
        <dbReference type="Pfam" id="PF01035"/>
    </source>
</evidence>
<dbReference type="InterPro" id="IPR023546">
    <property type="entry name" value="MGMT"/>
</dbReference>
<protein>
    <recommendedName>
        <fullName evidence="3">methylated-DNA--[protein]-cysteine S-methyltransferase</fullName>
        <ecNumber evidence="3">2.1.1.63</ecNumber>
    </recommendedName>
</protein>
<dbReference type="SUPFAM" id="SSF46767">
    <property type="entry name" value="Methylated DNA-protein cysteine methyltransferase, C-terminal domain"/>
    <property type="match status" value="1"/>
</dbReference>
<evidence type="ECO:0000256" key="5">
    <source>
        <dbReference type="ARBA" id="ARBA00022603"/>
    </source>
</evidence>
<dbReference type="Pfam" id="PF02870">
    <property type="entry name" value="Methyltransf_1N"/>
    <property type="match status" value="1"/>
</dbReference>
<evidence type="ECO:0000256" key="6">
    <source>
        <dbReference type="ARBA" id="ARBA00022679"/>
    </source>
</evidence>
<evidence type="ECO:0000256" key="8">
    <source>
        <dbReference type="ARBA" id="ARBA00023204"/>
    </source>
</evidence>
<dbReference type="Gene3D" id="3.30.160.70">
    <property type="entry name" value="Methylated DNA-protein cysteine methyltransferase domain"/>
    <property type="match status" value="1"/>
</dbReference>
<dbReference type="CDD" id="cd06445">
    <property type="entry name" value="ATase"/>
    <property type="match status" value="1"/>
</dbReference>
<dbReference type="InterPro" id="IPR008332">
    <property type="entry name" value="MethylG_MeTrfase_N"/>
</dbReference>
<dbReference type="EMBL" id="UINC01003192">
    <property type="protein sequence ID" value="SVA04135.1"/>
    <property type="molecule type" value="Genomic_DNA"/>
</dbReference>